<evidence type="ECO:0000313" key="2">
    <source>
        <dbReference type="Proteomes" id="UP000000263"/>
    </source>
</evidence>
<dbReference type="Gene3D" id="3.40.50.1820">
    <property type="entry name" value="alpha/beta hydrolase"/>
    <property type="match status" value="1"/>
</dbReference>
<sequence>MQRTYHCWESPALGRPMELLVFGHAGAPVIVFPTSRGRFFEYEDRAMVATLGHHIEQGWIQLYCVDSVDAESWYCGWIHPRDRLRRHDQYEHYILDEVLPFIHHQNPNPFIMVHGCSFGATHAMLFGLRHPTRFSRVLAFSGLMDIRSFMDGYHDQEVYFHNPVEFIGGLQPGEYADALRRLDIIMAIGRDDELAPSNAALSEALWRKGIWHAMRWWDGWAHDWPYWQQMIRIYINGAD</sequence>
<dbReference type="RefSeq" id="WP_012120316.1">
    <property type="nucleotide sequence ID" value="NC_009767.1"/>
</dbReference>
<dbReference type="AlphaFoldDB" id="A7NK71"/>
<dbReference type="Proteomes" id="UP000000263">
    <property type="component" value="Chromosome"/>
</dbReference>
<keyword evidence="2" id="KW-1185">Reference proteome</keyword>
<dbReference type="KEGG" id="rca:Rcas_1799"/>
<protein>
    <submittedName>
        <fullName evidence="1">Putative esterase</fullName>
    </submittedName>
</protein>
<dbReference type="InterPro" id="IPR029058">
    <property type="entry name" value="AB_hydrolase_fold"/>
</dbReference>
<evidence type="ECO:0000313" key="1">
    <source>
        <dbReference type="EMBL" id="ABU57891.1"/>
    </source>
</evidence>
<proteinExistence type="predicted"/>
<accession>A7NK71</accession>
<dbReference type="InterPro" id="IPR050583">
    <property type="entry name" value="Mycobacterial_A85_antigen"/>
</dbReference>
<dbReference type="InterPro" id="IPR000801">
    <property type="entry name" value="Esterase-like"/>
</dbReference>
<gene>
    <name evidence="1" type="ordered locus">Rcas_1799</name>
</gene>
<dbReference type="Pfam" id="PF00756">
    <property type="entry name" value="Esterase"/>
    <property type="match status" value="1"/>
</dbReference>
<dbReference type="PANTHER" id="PTHR48098:SF3">
    <property type="entry name" value="IRON(III) ENTEROBACTIN ESTERASE"/>
    <property type="match status" value="1"/>
</dbReference>
<reference evidence="1 2" key="1">
    <citation type="submission" date="2007-08" db="EMBL/GenBank/DDBJ databases">
        <title>Complete sequence of Roseiflexus castenholzii DSM 13941.</title>
        <authorList>
            <consortium name="US DOE Joint Genome Institute"/>
            <person name="Copeland A."/>
            <person name="Lucas S."/>
            <person name="Lapidus A."/>
            <person name="Barry K."/>
            <person name="Glavina del Rio T."/>
            <person name="Dalin E."/>
            <person name="Tice H."/>
            <person name="Pitluck S."/>
            <person name="Thompson L.S."/>
            <person name="Brettin T."/>
            <person name="Bruce D."/>
            <person name="Detter J.C."/>
            <person name="Han C."/>
            <person name="Tapia R."/>
            <person name="Schmutz J."/>
            <person name="Larimer F."/>
            <person name="Land M."/>
            <person name="Hauser L."/>
            <person name="Kyrpides N."/>
            <person name="Mikhailova N."/>
            <person name="Bryant D.A."/>
            <person name="Hanada S."/>
            <person name="Tsukatani Y."/>
            <person name="Richardson P."/>
        </authorList>
    </citation>
    <scope>NUCLEOTIDE SEQUENCE [LARGE SCALE GENOMIC DNA]</scope>
    <source>
        <strain evidence="2">DSM 13941 / HLO8</strain>
    </source>
</reference>
<dbReference type="SUPFAM" id="SSF53474">
    <property type="entry name" value="alpha/beta-Hydrolases"/>
    <property type="match status" value="1"/>
</dbReference>
<dbReference type="PANTHER" id="PTHR48098">
    <property type="entry name" value="ENTEROCHELIN ESTERASE-RELATED"/>
    <property type="match status" value="1"/>
</dbReference>
<dbReference type="STRING" id="383372.Rcas_1799"/>
<dbReference type="ESTHER" id="roscs-a7nk71">
    <property type="family name" value="A85-IroE-IroD-Fes-Yiel"/>
</dbReference>
<organism evidence="1 2">
    <name type="scientific">Roseiflexus castenholzii (strain DSM 13941 / HLO8)</name>
    <dbReference type="NCBI Taxonomy" id="383372"/>
    <lineage>
        <taxon>Bacteria</taxon>
        <taxon>Bacillati</taxon>
        <taxon>Chloroflexota</taxon>
        <taxon>Chloroflexia</taxon>
        <taxon>Chloroflexales</taxon>
        <taxon>Roseiflexineae</taxon>
        <taxon>Roseiflexaceae</taxon>
        <taxon>Roseiflexus</taxon>
    </lineage>
</organism>
<dbReference type="OrthoDB" id="9775130at2"/>
<name>A7NK71_ROSCS</name>
<dbReference type="eggNOG" id="COG4947">
    <property type="taxonomic scope" value="Bacteria"/>
</dbReference>
<dbReference type="EMBL" id="CP000804">
    <property type="protein sequence ID" value="ABU57891.1"/>
    <property type="molecule type" value="Genomic_DNA"/>
</dbReference>
<dbReference type="HOGENOM" id="CLU_090325_0_0_0"/>